<evidence type="ECO:0000313" key="1">
    <source>
        <dbReference type="EMBL" id="KAI3722319.1"/>
    </source>
</evidence>
<dbReference type="Proteomes" id="UP001055811">
    <property type="component" value="Linkage Group LG06"/>
</dbReference>
<comment type="caution">
    <text evidence="1">The sequence shown here is derived from an EMBL/GenBank/DDBJ whole genome shotgun (WGS) entry which is preliminary data.</text>
</comment>
<accession>A0ACB9BKA3</accession>
<organism evidence="1 2">
    <name type="scientific">Cichorium intybus</name>
    <name type="common">Chicory</name>
    <dbReference type="NCBI Taxonomy" id="13427"/>
    <lineage>
        <taxon>Eukaryota</taxon>
        <taxon>Viridiplantae</taxon>
        <taxon>Streptophyta</taxon>
        <taxon>Embryophyta</taxon>
        <taxon>Tracheophyta</taxon>
        <taxon>Spermatophyta</taxon>
        <taxon>Magnoliopsida</taxon>
        <taxon>eudicotyledons</taxon>
        <taxon>Gunneridae</taxon>
        <taxon>Pentapetalae</taxon>
        <taxon>asterids</taxon>
        <taxon>campanulids</taxon>
        <taxon>Asterales</taxon>
        <taxon>Asteraceae</taxon>
        <taxon>Cichorioideae</taxon>
        <taxon>Cichorieae</taxon>
        <taxon>Cichoriinae</taxon>
        <taxon>Cichorium</taxon>
    </lineage>
</organism>
<dbReference type="EMBL" id="CM042014">
    <property type="protein sequence ID" value="KAI3722319.1"/>
    <property type="molecule type" value="Genomic_DNA"/>
</dbReference>
<reference evidence="1 2" key="2">
    <citation type="journal article" date="2022" name="Mol. Ecol. Resour.">
        <title>The genomes of chicory, endive, great burdock and yacon provide insights into Asteraceae paleo-polyploidization history and plant inulin production.</title>
        <authorList>
            <person name="Fan W."/>
            <person name="Wang S."/>
            <person name="Wang H."/>
            <person name="Wang A."/>
            <person name="Jiang F."/>
            <person name="Liu H."/>
            <person name="Zhao H."/>
            <person name="Xu D."/>
            <person name="Zhang Y."/>
        </authorList>
    </citation>
    <scope>NUCLEOTIDE SEQUENCE [LARGE SCALE GENOMIC DNA]</scope>
    <source>
        <strain evidence="2">cv. Punajuju</strain>
        <tissue evidence="1">Leaves</tissue>
    </source>
</reference>
<sequence length="135" mass="14824">MPDLSSTRAGLLSRQTSQTDRPSSCPLAFFWLTKLASETIAIRESATRTTKQRDYLSPTKGAKLGWASSCLNSKPHSPSCYGTPSIARTRLKLPYARAKKSLYLGLRQQVMIPLLKNSSSKTKRSGLSYGANNRG</sequence>
<reference evidence="2" key="1">
    <citation type="journal article" date="2022" name="Mol. Ecol. Resour.">
        <title>The genomes of chicory, endive, great burdock and yacon provide insights into Asteraceae palaeo-polyploidization history and plant inulin production.</title>
        <authorList>
            <person name="Fan W."/>
            <person name="Wang S."/>
            <person name="Wang H."/>
            <person name="Wang A."/>
            <person name="Jiang F."/>
            <person name="Liu H."/>
            <person name="Zhao H."/>
            <person name="Xu D."/>
            <person name="Zhang Y."/>
        </authorList>
    </citation>
    <scope>NUCLEOTIDE SEQUENCE [LARGE SCALE GENOMIC DNA]</scope>
    <source>
        <strain evidence="2">cv. Punajuju</strain>
    </source>
</reference>
<keyword evidence="2" id="KW-1185">Reference proteome</keyword>
<evidence type="ECO:0000313" key="2">
    <source>
        <dbReference type="Proteomes" id="UP001055811"/>
    </source>
</evidence>
<gene>
    <name evidence="1" type="ORF">L2E82_33352</name>
</gene>
<protein>
    <submittedName>
        <fullName evidence="1">Uncharacterized protein</fullName>
    </submittedName>
</protein>
<name>A0ACB9BKA3_CICIN</name>
<proteinExistence type="predicted"/>